<protein>
    <recommendedName>
        <fullName evidence="10">ABC transporter ATP-binding protein</fullName>
    </recommendedName>
</protein>
<dbReference type="CDD" id="cd03225">
    <property type="entry name" value="ABC_cobalt_CbiO_domain1"/>
    <property type="match status" value="1"/>
</dbReference>
<dbReference type="NCBIfam" id="TIGR01166">
    <property type="entry name" value="cbiO"/>
    <property type="match status" value="1"/>
</dbReference>
<evidence type="ECO:0000256" key="3">
    <source>
        <dbReference type="ARBA" id="ARBA00022448"/>
    </source>
</evidence>
<dbReference type="EMBL" id="DVJM01000052">
    <property type="protein sequence ID" value="HIS78316.1"/>
    <property type="molecule type" value="Genomic_DNA"/>
</dbReference>
<dbReference type="GO" id="GO:0043190">
    <property type="term" value="C:ATP-binding cassette (ABC) transporter complex"/>
    <property type="evidence" value="ECO:0007669"/>
    <property type="project" value="TreeGrafter"/>
</dbReference>
<evidence type="ECO:0000256" key="9">
    <source>
        <dbReference type="ARBA" id="ARBA00025157"/>
    </source>
</evidence>
<evidence type="ECO:0000256" key="2">
    <source>
        <dbReference type="ARBA" id="ARBA00005417"/>
    </source>
</evidence>
<comment type="function">
    <text evidence="9">Probably part of an ABC transporter complex. Responsible for energy coupling to the transport system.</text>
</comment>
<dbReference type="InterPro" id="IPR050095">
    <property type="entry name" value="ECF_ABC_transporter_ATP-bd"/>
</dbReference>
<reference evidence="12" key="1">
    <citation type="submission" date="2020-10" db="EMBL/GenBank/DDBJ databases">
        <authorList>
            <person name="Gilroy R."/>
        </authorList>
    </citation>
    <scope>NUCLEOTIDE SEQUENCE</scope>
    <source>
        <strain evidence="12">6086</strain>
    </source>
</reference>
<comment type="caution">
    <text evidence="12">The sequence shown here is derived from an EMBL/GenBank/DDBJ whole genome shotgun (WGS) entry which is preliminary data.</text>
</comment>
<name>A0A9D1FQU9_9FIRM</name>
<keyword evidence="4 10" id="KW-1003">Cell membrane</keyword>
<evidence type="ECO:0000256" key="1">
    <source>
        <dbReference type="ARBA" id="ARBA00004202"/>
    </source>
</evidence>
<evidence type="ECO:0000256" key="10">
    <source>
        <dbReference type="RuleBase" id="RU364103"/>
    </source>
</evidence>
<dbReference type="PROSITE" id="PS50893">
    <property type="entry name" value="ABC_TRANSPORTER_2"/>
    <property type="match status" value="1"/>
</dbReference>
<proteinExistence type="inferred from homology"/>
<dbReference type="PANTHER" id="PTHR43553">
    <property type="entry name" value="HEAVY METAL TRANSPORTER"/>
    <property type="match status" value="1"/>
</dbReference>
<gene>
    <name evidence="12" type="ORF">IAD03_02985</name>
</gene>
<organism evidence="12 13">
    <name type="scientific">Candidatus Caccousia stercoris</name>
    <dbReference type="NCBI Taxonomy" id="2840723"/>
    <lineage>
        <taxon>Bacteria</taxon>
        <taxon>Bacillati</taxon>
        <taxon>Bacillota</taxon>
        <taxon>Clostridia</taxon>
        <taxon>Eubacteriales</taxon>
        <taxon>Oscillospiraceae</taxon>
        <taxon>Oscillospiraceae incertae sedis</taxon>
        <taxon>Candidatus Caccousia</taxon>
    </lineage>
</organism>
<dbReference type="Proteomes" id="UP000824141">
    <property type="component" value="Unassembled WGS sequence"/>
</dbReference>
<dbReference type="SUPFAM" id="SSF52540">
    <property type="entry name" value="P-loop containing nucleoside triphosphate hydrolases"/>
    <property type="match status" value="1"/>
</dbReference>
<dbReference type="GO" id="GO:0005524">
    <property type="term" value="F:ATP binding"/>
    <property type="evidence" value="ECO:0007669"/>
    <property type="project" value="UniProtKB-UniRule"/>
</dbReference>
<dbReference type="InterPro" id="IPR030947">
    <property type="entry name" value="EcfA_1"/>
</dbReference>
<keyword evidence="5 10" id="KW-0547">Nucleotide-binding</keyword>
<comment type="similarity">
    <text evidence="2 10">Belongs to the ABC transporter superfamily.</text>
</comment>
<dbReference type="GO" id="GO:0006824">
    <property type="term" value="P:cobalt ion transport"/>
    <property type="evidence" value="ECO:0007669"/>
    <property type="project" value="InterPro"/>
</dbReference>
<dbReference type="PROSITE" id="PS00211">
    <property type="entry name" value="ABC_TRANSPORTER_1"/>
    <property type="match status" value="1"/>
</dbReference>
<evidence type="ECO:0000256" key="5">
    <source>
        <dbReference type="ARBA" id="ARBA00022741"/>
    </source>
</evidence>
<dbReference type="GO" id="GO:0042626">
    <property type="term" value="F:ATPase-coupled transmembrane transporter activity"/>
    <property type="evidence" value="ECO:0007669"/>
    <property type="project" value="TreeGrafter"/>
</dbReference>
<dbReference type="PANTHER" id="PTHR43553:SF24">
    <property type="entry name" value="ENERGY-COUPLING FACTOR TRANSPORTER ATP-BINDING PROTEIN ECFA1"/>
    <property type="match status" value="1"/>
</dbReference>
<dbReference type="InterPro" id="IPR003439">
    <property type="entry name" value="ABC_transporter-like_ATP-bd"/>
</dbReference>
<comment type="function">
    <text evidence="10">Part of an ABC transporter complex. Responsible for energy coupling to the transport system.</text>
</comment>
<evidence type="ECO:0000256" key="7">
    <source>
        <dbReference type="ARBA" id="ARBA00022967"/>
    </source>
</evidence>
<keyword evidence="3 10" id="KW-0813">Transport</keyword>
<dbReference type="InterPro" id="IPR027417">
    <property type="entry name" value="P-loop_NTPase"/>
</dbReference>
<evidence type="ECO:0000256" key="4">
    <source>
        <dbReference type="ARBA" id="ARBA00022475"/>
    </source>
</evidence>
<evidence type="ECO:0000313" key="12">
    <source>
        <dbReference type="EMBL" id="HIS78316.1"/>
    </source>
</evidence>
<sequence length="288" mass="31674">MTENGFINAQDVMFAYEPEEGREPRNVLDGVTISIQRGEFVALLGHNGSGKSTMAKMFNAMLLPTEGKVFVDGMDTVDEAVLYEIRRRVGLVLQNPDNQLVASVVEEDVAFGPENLGIPPEEIRVRVDEALKAVGMYDFRLNAPYKLSGGQKQRIAIAGIIAMQPDCIVLDEPTAMLDPRGRSEVLETIHRLNEEKGITIVLITHYMDEAVQAGRVIVMDGGHVLLEGGPREVFSQVELLKKHQLDVPQATELTYRLQGMGFPMPCTLTTEECVEALAAYLPPVQAAP</sequence>
<dbReference type="FunFam" id="3.40.50.300:FF:000224">
    <property type="entry name" value="Energy-coupling factor transporter ATP-binding protein EcfA"/>
    <property type="match status" value="1"/>
</dbReference>
<dbReference type="InterPro" id="IPR015856">
    <property type="entry name" value="ABC_transpr_CbiO/EcfA_su"/>
</dbReference>
<dbReference type="AlphaFoldDB" id="A0A9D1FQU9"/>
<dbReference type="GO" id="GO:0016887">
    <property type="term" value="F:ATP hydrolysis activity"/>
    <property type="evidence" value="ECO:0007669"/>
    <property type="project" value="InterPro"/>
</dbReference>
<keyword evidence="7" id="KW-1278">Translocase</keyword>
<dbReference type="SMART" id="SM00382">
    <property type="entry name" value="AAA"/>
    <property type="match status" value="1"/>
</dbReference>
<feature type="domain" description="ABC transporter" evidence="11">
    <location>
        <begin position="7"/>
        <end position="246"/>
    </location>
</feature>
<evidence type="ECO:0000256" key="8">
    <source>
        <dbReference type="ARBA" id="ARBA00023136"/>
    </source>
</evidence>
<reference evidence="12" key="2">
    <citation type="journal article" date="2021" name="PeerJ">
        <title>Extensive microbial diversity within the chicken gut microbiome revealed by metagenomics and culture.</title>
        <authorList>
            <person name="Gilroy R."/>
            <person name="Ravi A."/>
            <person name="Getino M."/>
            <person name="Pursley I."/>
            <person name="Horton D.L."/>
            <person name="Alikhan N.F."/>
            <person name="Baker D."/>
            <person name="Gharbi K."/>
            <person name="Hall N."/>
            <person name="Watson M."/>
            <person name="Adriaenssens E.M."/>
            <person name="Foster-Nyarko E."/>
            <person name="Jarju S."/>
            <person name="Secka A."/>
            <person name="Antonio M."/>
            <person name="Oren A."/>
            <person name="Chaudhuri R.R."/>
            <person name="La Ragione R."/>
            <person name="Hildebrand F."/>
            <person name="Pallen M.J."/>
        </authorList>
    </citation>
    <scope>NUCLEOTIDE SEQUENCE</scope>
    <source>
        <strain evidence="12">6086</strain>
    </source>
</reference>
<dbReference type="InterPro" id="IPR003593">
    <property type="entry name" value="AAA+_ATPase"/>
</dbReference>
<accession>A0A9D1FQU9</accession>
<dbReference type="Pfam" id="PF00005">
    <property type="entry name" value="ABC_tran"/>
    <property type="match status" value="1"/>
</dbReference>
<dbReference type="NCBIfam" id="TIGR04520">
    <property type="entry name" value="ECF_ATPase_1"/>
    <property type="match status" value="1"/>
</dbReference>
<dbReference type="Gene3D" id="3.40.50.300">
    <property type="entry name" value="P-loop containing nucleotide triphosphate hydrolases"/>
    <property type="match status" value="1"/>
</dbReference>
<keyword evidence="6 10" id="KW-0067">ATP-binding</keyword>
<keyword evidence="8 10" id="KW-0472">Membrane</keyword>
<dbReference type="InterPro" id="IPR005876">
    <property type="entry name" value="Co_trans_ATP-bd"/>
</dbReference>
<evidence type="ECO:0000259" key="11">
    <source>
        <dbReference type="PROSITE" id="PS50893"/>
    </source>
</evidence>
<comment type="subcellular location">
    <subcellularLocation>
        <location evidence="1 10">Cell membrane</location>
        <topology evidence="1 10">Peripheral membrane protein</topology>
    </subcellularLocation>
</comment>
<evidence type="ECO:0000256" key="6">
    <source>
        <dbReference type="ARBA" id="ARBA00022840"/>
    </source>
</evidence>
<dbReference type="InterPro" id="IPR017871">
    <property type="entry name" value="ABC_transporter-like_CS"/>
</dbReference>
<evidence type="ECO:0000313" key="13">
    <source>
        <dbReference type="Proteomes" id="UP000824141"/>
    </source>
</evidence>